<evidence type="ECO:0000256" key="3">
    <source>
        <dbReference type="SAM" id="MobiDB-lite"/>
    </source>
</evidence>
<feature type="region of interest" description="Disordered" evidence="3">
    <location>
        <begin position="483"/>
        <end position="512"/>
    </location>
</feature>
<name>A0ABX1V717_9PLAN</name>
<keyword evidence="2" id="KW-0175">Coiled coil</keyword>
<dbReference type="Pfam" id="PF25944">
    <property type="entry name" value="Beta-barrel_RND"/>
    <property type="match status" value="1"/>
</dbReference>
<evidence type="ECO:0000313" key="6">
    <source>
        <dbReference type="EMBL" id="NNJ24057.1"/>
    </source>
</evidence>
<feature type="coiled-coil region" evidence="2">
    <location>
        <begin position="115"/>
        <end position="149"/>
    </location>
</feature>
<dbReference type="InterPro" id="IPR006143">
    <property type="entry name" value="RND_pump_MFP"/>
</dbReference>
<dbReference type="InterPro" id="IPR058626">
    <property type="entry name" value="MdtA-like_b-barrel"/>
</dbReference>
<proteinExistence type="inferred from homology"/>
<keyword evidence="7" id="KW-1185">Reference proteome</keyword>
<dbReference type="Gene3D" id="2.40.50.100">
    <property type="match status" value="2"/>
</dbReference>
<feature type="domain" description="Multidrug resistance protein MdtA-like beta-barrel" evidence="5">
    <location>
        <begin position="267"/>
        <end position="353"/>
    </location>
</feature>
<evidence type="ECO:0000259" key="5">
    <source>
        <dbReference type="Pfam" id="PF25944"/>
    </source>
</evidence>
<dbReference type="EMBL" id="WTPX01000002">
    <property type="protein sequence ID" value="NNJ24057.1"/>
    <property type="molecule type" value="Genomic_DNA"/>
</dbReference>
<gene>
    <name evidence="6" type="primary">mexA</name>
    <name evidence="6" type="ORF">LzC2_01040</name>
</gene>
<dbReference type="InterPro" id="IPR058625">
    <property type="entry name" value="MdtA-like_BSH"/>
</dbReference>
<evidence type="ECO:0000256" key="2">
    <source>
        <dbReference type="SAM" id="Coils"/>
    </source>
</evidence>
<feature type="coiled-coil region" evidence="2">
    <location>
        <begin position="181"/>
        <end position="215"/>
    </location>
</feature>
<dbReference type="Gene3D" id="2.40.420.20">
    <property type="match status" value="1"/>
</dbReference>
<accession>A0ABX1V717</accession>
<dbReference type="SUPFAM" id="SSF111369">
    <property type="entry name" value="HlyD-like secretion proteins"/>
    <property type="match status" value="2"/>
</dbReference>
<comment type="caution">
    <text evidence="6">The sequence shown here is derived from an EMBL/GenBank/DDBJ whole genome shotgun (WGS) entry which is preliminary data.</text>
</comment>
<dbReference type="NCBIfam" id="TIGR01730">
    <property type="entry name" value="RND_mfp"/>
    <property type="match status" value="1"/>
</dbReference>
<feature type="domain" description="Multidrug resistance protein MdtA-like barrel-sandwich hybrid" evidence="4">
    <location>
        <begin position="75"/>
        <end position="251"/>
    </location>
</feature>
<protein>
    <submittedName>
        <fullName evidence="6">Multidrug resistance protein MexA</fullName>
    </submittedName>
</protein>
<dbReference type="Proteomes" id="UP000609651">
    <property type="component" value="Unassembled WGS sequence"/>
</dbReference>
<sequence length="512" mass="53708">MSSPRYATRRPGSRRGFAHPPLSAAVLLTGLLLSGCEDEVAPPPPPPPEVFVANPLIREVVEWDDYTARLRAVATVEIRPRVGGFLEDIHFADGEEVEAGALLFTIDPRPFEAALASAKGRLSGATAALQEAEALKASALAANTQAEAALELRDTQLARMRKLVERGAETQEGYDIEASQRKQAAADVVAARAQIKNAEAAAATAEAGIATAEAAVSAAELDLSFTRVTSPIAGRLSRRLVDKGNLVTGADGGDATLLTTVVSQDPMHAFVSAPERAFLKYSRQAASGERPSSRNVQNPAVLQLADETGYPHVGAIDFVDNSLDMGTDTMTGRLSFSNADGILTPGMFAKVKILGSGIYEGMLLPDSAVTIRQNAPSVLVVVPLSQTTDESQAGESNGGDAAPAGETVEPRLVTLGPLLGGLRVVRAGIEPTDRVVIRGIQMARPGVPVRTKPGEIELDEESFEQDARLELARAVRVERNANGNYDAMPDADGDGAETVAGEPNSLPTGAAE</sequence>
<organism evidence="6 7">
    <name type="scientific">Alienimonas chondri</name>
    <dbReference type="NCBI Taxonomy" id="2681879"/>
    <lineage>
        <taxon>Bacteria</taxon>
        <taxon>Pseudomonadati</taxon>
        <taxon>Planctomycetota</taxon>
        <taxon>Planctomycetia</taxon>
        <taxon>Planctomycetales</taxon>
        <taxon>Planctomycetaceae</taxon>
        <taxon>Alienimonas</taxon>
    </lineage>
</organism>
<evidence type="ECO:0000313" key="7">
    <source>
        <dbReference type="Proteomes" id="UP000609651"/>
    </source>
</evidence>
<reference evidence="6 7" key="1">
    <citation type="journal article" date="2020" name="Syst. Appl. Microbiol.">
        <title>Alienimonas chondri sp. nov., a novel planctomycete isolated from the biofilm of the red alga Chondrus crispus.</title>
        <authorList>
            <person name="Vitorino I."/>
            <person name="Albuquerque L."/>
            <person name="Wiegand S."/>
            <person name="Kallscheuer N."/>
            <person name="da Costa M.S."/>
            <person name="Lobo-da-Cunha A."/>
            <person name="Jogler C."/>
            <person name="Lage O.M."/>
        </authorList>
    </citation>
    <scope>NUCLEOTIDE SEQUENCE [LARGE SCALE GENOMIC DNA]</scope>
    <source>
        <strain evidence="6 7">LzC2</strain>
    </source>
</reference>
<dbReference type="Pfam" id="PF25917">
    <property type="entry name" value="BSH_RND"/>
    <property type="match status" value="1"/>
</dbReference>
<dbReference type="RefSeq" id="WP_171182580.1">
    <property type="nucleotide sequence ID" value="NZ_WTPX01000002.1"/>
</dbReference>
<dbReference type="Gene3D" id="2.40.30.170">
    <property type="match status" value="1"/>
</dbReference>
<dbReference type="PANTHER" id="PTHR30158:SF10">
    <property type="entry name" value="CATION EFFLUX PUMP"/>
    <property type="match status" value="1"/>
</dbReference>
<dbReference type="PANTHER" id="PTHR30158">
    <property type="entry name" value="ACRA/E-RELATED COMPONENT OF DRUG EFFLUX TRANSPORTER"/>
    <property type="match status" value="1"/>
</dbReference>
<evidence type="ECO:0000259" key="4">
    <source>
        <dbReference type="Pfam" id="PF25917"/>
    </source>
</evidence>
<feature type="region of interest" description="Disordered" evidence="3">
    <location>
        <begin position="388"/>
        <end position="407"/>
    </location>
</feature>
<comment type="similarity">
    <text evidence="1">Belongs to the membrane fusion protein (MFP) (TC 8.A.1) family.</text>
</comment>
<evidence type="ECO:0000256" key="1">
    <source>
        <dbReference type="ARBA" id="ARBA00009477"/>
    </source>
</evidence>